<gene>
    <name evidence="4" type="ORF">H4Q32_029921</name>
</gene>
<accession>A0ABQ8L803</accession>
<comment type="similarity">
    <text evidence="1">Belongs to the beta type-B retroviral polymerase family. HERV class-II K(HML-2) pol subfamily.</text>
</comment>
<evidence type="ECO:0000256" key="1">
    <source>
        <dbReference type="ARBA" id="ARBA00010879"/>
    </source>
</evidence>
<dbReference type="InterPro" id="IPR050951">
    <property type="entry name" value="Retrovirus_Pol_polyprotein"/>
</dbReference>
<dbReference type="Proteomes" id="UP000830375">
    <property type="component" value="Unassembled WGS sequence"/>
</dbReference>
<dbReference type="EMBL" id="JACTAM010001489">
    <property type="protein sequence ID" value="KAI2646321.1"/>
    <property type="molecule type" value="Genomic_DNA"/>
</dbReference>
<proteinExistence type="inferred from homology"/>
<dbReference type="Gene3D" id="3.30.70.270">
    <property type="match status" value="1"/>
</dbReference>
<evidence type="ECO:0000259" key="3">
    <source>
        <dbReference type="Pfam" id="PF00078"/>
    </source>
</evidence>
<dbReference type="EC" id="3.1.26.4" evidence="2"/>
<dbReference type="InterPro" id="IPR043502">
    <property type="entry name" value="DNA/RNA_pol_sf"/>
</dbReference>
<dbReference type="CDD" id="cd01647">
    <property type="entry name" value="RT_LTR"/>
    <property type="match status" value="1"/>
</dbReference>
<dbReference type="PANTHER" id="PTHR37984:SF5">
    <property type="entry name" value="PROTEIN NYNRIN-LIKE"/>
    <property type="match status" value="1"/>
</dbReference>
<protein>
    <recommendedName>
        <fullName evidence="2">ribonuclease H</fullName>
        <ecNumber evidence="2">3.1.26.4</ecNumber>
    </recommendedName>
</protein>
<name>A0ABQ8L803_LABRO</name>
<keyword evidence="5" id="KW-1185">Reference proteome</keyword>
<sequence>MKKCRMSKVKQQKEKEMFNCKRCGRRHPPEQCPTYGKICAKCKGQNHFAKQCFSKGRQSQKGHVDAVEETDLSDTFFAGMVEQAYSSQKRTEQTEVNSVAQDKWMTALEINGIIVSLKLYTGAKVDMILFWETRHPVVHAPRRVPAPLREKLRQELEEPTEWVNSMTREEIISKMASAEFFTKLDASQGFWQLKLHKDSTKYCTFNTPFGRYSFLRMPFRISSAPEVFHRAMEHLTEGIDGVHVYVDDIVLWGSTIEQHNKRLMEVLQRVQNYGLKLNKDECQFGAKEITFLGDKLTEGSVEPDE</sequence>
<comment type="caution">
    <text evidence="4">The sequence shown here is derived from an EMBL/GenBank/DDBJ whole genome shotgun (WGS) entry which is preliminary data.</text>
</comment>
<organism evidence="4 5">
    <name type="scientific">Labeo rohita</name>
    <name type="common">Indian major carp</name>
    <name type="synonym">Cyprinus rohita</name>
    <dbReference type="NCBI Taxonomy" id="84645"/>
    <lineage>
        <taxon>Eukaryota</taxon>
        <taxon>Metazoa</taxon>
        <taxon>Chordata</taxon>
        <taxon>Craniata</taxon>
        <taxon>Vertebrata</taxon>
        <taxon>Euteleostomi</taxon>
        <taxon>Actinopterygii</taxon>
        <taxon>Neopterygii</taxon>
        <taxon>Teleostei</taxon>
        <taxon>Ostariophysi</taxon>
        <taxon>Cypriniformes</taxon>
        <taxon>Cyprinidae</taxon>
        <taxon>Labeoninae</taxon>
        <taxon>Labeonini</taxon>
        <taxon>Labeo</taxon>
    </lineage>
</organism>
<feature type="domain" description="Reverse transcriptase" evidence="3">
    <location>
        <begin position="169"/>
        <end position="293"/>
    </location>
</feature>
<dbReference type="SUPFAM" id="SSF56672">
    <property type="entry name" value="DNA/RNA polymerases"/>
    <property type="match status" value="1"/>
</dbReference>
<evidence type="ECO:0000256" key="2">
    <source>
        <dbReference type="ARBA" id="ARBA00012180"/>
    </source>
</evidence>
<dbReference type="InterPro" id="IPR000477">
    <property type="entry name" value="RT_dom"/>
</dbReference>
<dbReference type="Gene3D" id="3.10.10.10">
    <property type="entry name" value="HIV Type 1 Reverse Transcriptase, subunit A, domain 1"/>
    <property type="match status" value="1"/>
</dbReference>
<dbReference type="Pfam" id="PF00078">
    <property type="entry name" value="RVT_1"/>
    <property type="match status" value="1"/>
</dbReference>
<evidence type="ECO:0000313" key="4">
    <source>
        <dbReference type="EMBL" id="KAI2646321.1"/>
    </source>
</evidence>
<dbReference type="InterPro" id="IPR043128">
    <property type="entry name" value="Rev_trsase/Diguanyl_cyclase"/>
</dbReference>
<reference evidence="4 5" key="1">
    <citation type="submission" date="2022-01" db="EMBL/GenBank/DDBJ databases">
        <title>A high-quality chromosome-level genome assembly of rohu carp, Labeo rohita.</title>
        <authorList>
            <person name="Arick M.A. II"/>
            <person name="Hsu C.-Y."/>
            <person name="Magbanua Z."/>
            <person name="Pechanova O."/>
            <person name="Grover C."/>
            <person name="Miller E."/>
            <person name="Thrash A."/>
            <person name="Ezzel L."/>
            <person name="Alam S."/>
            <person name="Benzie J."/>
            <person name="Hamilton M."/>
            <person name="Karsi A."/>
            <person name="Lawrence M.L."/>
            <person name="Peterson D.G."/>
        </authorList>
    </citation>
    <scope>NUCLEOTIDE SEQUENCE [LARGE SCALE GENOMIC DNA]</scope>
    <source>
        <strain evidence="5">BAU-BD-2019</strain>
        <tissue evidence="4">Blood</tissue>
    </source>
</reference>
<dbReference type="PANTHER" id="PTHR37984">
    <property type="entry name" value="PROTEIN CBG26694"/>
    <property type="match status" value="1"/>
</dbReference>
<evidence type="ECO:0000313" key="5">
    <source>
        <dbReference type="Proteomes" id="UP000830375"/>
    </source>
</evidence>